<dbReference type="Pfam" id="PF10498">
    <property type="entry name" value="IFT57"/>
    <property type="match status" value="1"/>
</dbReference>
<accession>A0A8T2QES0</accession>
<comment type="caution">
    <text evidence="6">The sequence shown here is derived from an EMBL/GenBank/DDBJ whole genome shotgun (WGS) entry which is preliminary data.</text>
</comment>
<reference evidence="6" key="1">
    <citation type="submission" date="2021-08" db="EMBL/GenBank/DDBJ databases">
        <title>WGS assembly of Ceratopteris richardii.</title>
        <authorList>
            <person name="Marchant D.B."/>
            <person name="Chen G."/>
            <person name="Jenkins J."/>
            <person name="Shu S."/>
            <person name="Leebens-Mack J."/>
            <person name="Grimwood J."/>
            <person name="Schmutz J."/>
            <person name="Soltis P."/>
            <person name="Soltis D."/>
            <person name="Chen Z.-H."/>
        </authorList>
    </citation>
    <scope>NUCLEOTIDE SEQUENCE</scope>
    <source>
        <strain evidence="6">Whitten #5841</strain>
        <tissue evidence="6">Leaf</tissue>
    </source>
</reference>
<evidence type="ECO:0000313" key="7">
    <source>
        <dbReference type="Proteomes" id="UP000825935"/>
    </source>
</evidence>
<gene>
    <name evidence="6" type="ORF">KP509_35G004300</name>
</gene>
<dbReference type="Proteomes" id="UP000825935">
    <property type="component" value="Chromosome 35"/>
</dbReference>
<dbReference type="GO" id="GO:0030992">
    <property type="term" value="C:intraciliary transport particle B"/>
    <property type="evidence" value="ECO:0007669"/>
    <property type="project" value="TreeGrafter"/>
</dbReference>
<name>A0A8T2QES0_CERRI</name>
<dbReference type="OrthoDB" id="423881at2759"/>
<evidence type="ECO:0000256" key="4">
    <source>
        <dbReference type="ARBA" id="ARBA00023273"/>
    </source>
</evidence>
<evidence type="ECO:0000256" key="1">
    <source>
        <dbReference type="ARBA" id="ARBA00004138"/>
    </source>
</evidence>
<dbReference type="PANTHER" id="PTHR16011:SF0">
    <property type="entry name" value="INTRAFLAGELLAR TRANSPORT PROTEIN 57 HOMOLOG"/>
    <property type="match status" value="1"/>
</dbReference>
<proteinExistence type="inferred from homology"/>
<protein>
    <submittedName>
        <fullName evidence="6">Uncharacterized protein</fullName>
    </submittedName>
</protein>
<evidence type="ECO:0000256" key="5">
    <source>
        <dbReference type="SAM" id="Coils"/>
    </source>
</evidence>
<feature type="coiled-coil region" evidence="5">
    <location>
        <begin position="35"/>
        <end position="62"/>
    </location>
</feature>
<evidence type="ECO:0000256" key="2">
    <source>
        <dbReference type="ARBA" id="ARBA00009415"/>
    </source>
</evidence>
<comment type="subcellular location">
    <subcellularLocation>
        <location evidence="1">Cell projection</location>
        <location evidence="1">Cilium</location>
    </subcellularLocation>
</comment>
<dbReference type="PANTHER" id="PTHR16011">
    <property type="entry name" value="IFT57/HIPPI"/>
    <property type="match status" value="1"/>
</dbReference>
<comment type="similarity">
    <text evidence="2">Belongs to the IFT57 family.</text>
</comment>
<sequence>MAFDEDIEVLSLQNDNSKEHVLMEKGNKISDMSPLMEMKNSVANLKIEIQEMEVRIGVLEHTLLKNQLNQGLMTIAKSGSDVTA</sequence>
<dbReference type="InterPro" id="IPR019530">
    <property type="entry name" value="Intra-flagellar_transport_57"/>
</dbReference>
<evidence type="ECO:0000256" key="3">
    <source>
        <dbReference type="ARBA" id="ARBA00023069"/>
    </source>
</evidence>
<keyword evidence="4" id="KW-0966">Cell projection</keyword>
<keyword evidence="7" id="KW-1185">Reference proteome</keyword>
<dbReference type="AlphaFoldDB" id="A0A8T2QES0"/>
<dbReference type="GO" id="GO:0042073">
    <property type="term" value="P:intraciliary transport"/>
    <property type="evidence" value="ECO:0007669"/>
    <property type="project" value="TreeGrafter"/>
</dbReference>
<evidence type="ECO:0000313" key="6">
    <source>
        <dbReference type="EMBL" id="KAH7281933.1"/>
    </source>
</evidence>
<dbReference type="GO" id="GO:0005794">
    <property type="term" value="C:Golgi apparatus"/>
    <property type="evidence" value="ECO:0007669"/>
    <property type="project" value="TreeGrafter"/>
</dbReference>
<dbReference type="GO" id="GO:0005929">
    <property type="term" value="C:cilium"/>
    <property type="evidence" value="ECO:0007669"/>
    <property type="project" value="UniProtKB-SubCell"/>
</dbReference>
<dbReference type="GO" id="GO:1905515">
    <property type="term" value="P:non-motile cilium assembly"/>
    <property type="evidence" value="ECO:0007669"/>
    <property type="project" value="TreeGrafter"/>
</dbReference>
<dbReference type="GO" id="GO:0005815">
    <property type="term" value="C:microtubule organizing center"/>
    <property type="evidence" value="ECO:0007669"/>
    <property type="project" value="TreeGrafter"/>
</dbReference>
<keyword evidence="3" id="KW-0969">Cilium</keyword>
<keyword evidence="5" id="KW-0175">Coiled coil</keyword>
<dbReference type="EMBL" id="CM035440">
    <property type="protein sequence ID" value="KAH7281933.1"/>
    <property type="molecule type" value="Genomic_DNA"/>
</dbReference>
<organism evidence="6 7">
    <name type="scientific">Ceratopteris richardii</name>
    <name type="common">Triangle waterfern</name>
    <dbReference type="NCBI Taxonomy" id="49495"/>
    <lineage>
        <taxon>Eukaryota</taxon>
        <taxon>Viridiplantae</taxon>
        <taxon>Streptophyta</taxon>
        <taxon>Embryophyta</taxon>
        <taxon>Tracheophyta</taxon>
        <taxon>Polypodiopsida</taxon>
        <taxon>Polypodiidae</taxon>
        <taxon>Polypodiales</taxon>
        <taxon>Pteridineae</taxon>
        <taxon>Pteridaceae</taxon>
        <taxon>Parkerioideae</taxon>
        <taxon>Ceratopteris</taxon>
    </lineage>
</organism>